<gene>
    <name evidence="13" type="primary">LOC136091322</name>
</gene>
<reference evidence="13" key="1">
    <citation type="submission" date="2025-08" db="UniProtKB">
        <authorList>
            <consortium name="RefSeq"/>
        </authorList>
    </citation>
    <scope>IDENTIFICATION</scope>
</reference>
<protein>
    <recommendedName>
        <fullName evidence="11">Acireductone dioxygenase</fullName>
    </recommendedName>
    <alternativeName>
        <fullName evidence="11">Acireductone dioxygenase (Fe(2+)-requiring)</fullName>
        <shortName evidence="11">ARD'</shortName>
        <shortName evidence="11">Fe-ARD</shortName>
        <ecNumber evidence="11">1.13.11.54</ecNumber>
    </alternativeName>
    <alternativeName>
        <fullName evidence="11">Acireductone dioxygenase (Ni(2+)-requiring)</fullName>
        <shortName evidence="11">ARD</shortName>
        <shortName evidence="11">Ni-ARD</shortName>
        <ecNumber evidence="11">1.13.11.53</ecNumber>
    </alternativeName>
</protein>
<dbReference type="CDD" id="cd02232">
    <property type="entry name" value="cupin_ARD"/>
    <property type="match status" value="1"/>
</dbReference>
<evidence type="ECO:0000256" key="7">
    <source>
        <dbReference type="ARBA" id="ARBA00023002"/>
    </source>
</evidence>
<proteinExistence type="inferred from homology"/>
<feature type="binding site" evidence="11">
    <location>
        <position position="96"/>
    </location>
    <ligand>
        <name>Fe(2+)</name>
        <dbReference type="ChEBI" id="CHEBI:29033"/>
        <note>for iron-dependent acireductone dioxygenase activity</note>
    </ligand>
</feature>
<accession>A0ABM4DJY9</accession>
<dbReference type="Pfam" id="PF03079">
    <property type="entry name" value="ARD"/>
    <property type="match status" value="1"/>
</dbReference>
<feature type="binding site" evidence="11">
    <location>
        <position position="94"/>
    </location>
    <ligand>
        <name>Ni(2+)</name>
        <dbReference type="ChEBI" id="CHEBI:49786"/>
        <note>for nickel-dependent acireductone dioxygenase activity</note>
    </ligand>
</feature>
<comment type="function">
    <text evidence="11">Catalyzes 2 different reactions between oxygen and the acireductone 1,2-dihydroxy-3-keto-5-methylthiopentene (DHK-MTPene) depending upon the metal bound in the active site. Fe-containing acireductone dioxygenase (Fe-ARD) produces formate and 2-keto-4-methylthiobutyrate (KMTB), the alpha-ketoacid precursor of methionine in the methionine recycle pathway. Ni-containing acireductone dioxygenase (Ni-ARD) produces methylthiopropionate, carbon monoxide and formate, and does not lie on the methionine recycle pathway.</text>
</comment>
<dbReference type="Gene3D" id="2.60.120.10">
    <property type="entry name" value="Jelly Rolls"/>
    <property type="match status" value="1"/>
</dbReference>
<evidence type="ECO:0000256" key="4">
    <source>
        <dbReference type="ARBA" id="ARBA00022605"/>
    </source>
</evidence>
<evidence type="ECO:0000256" key="5">
    <source>
        <dbReference type="ARBA" id="ARBA00022723"/>
    </source>
</evidence>
<dbReference type="SUPFAM" id="SSF51182">
    <property type="entry name" value="RmlC-like cupins"/>
    <property type="match status" value="1"/>
</dbReference>
<comment type="catalytic activity">
    <reaction evidence="11">
        <text>1,2-dihydroxy-5-(methylsulfanyl)pent-1-en-3-one + O2 = 3-(methylsulfanyl)propanoate + CO + formate + 2 H(+)</text>
        <dbReference type="Rhea" id="RHEA:14161"/>
        <dbReference type="ChEBI" id="CHEBI:15378"/>
        <dbReference type="ChEBI" id="CHEBI:15379"/>
        <dbReference type="ChEBI" id="CHEBI:15740"/>
        <dbReference type="ChEBI" id="CHEBI:17245"/>
        <dbReference type="ChEBI" id="CHEBI:49016"/>
        <dbReference type="ChEBI" id="CHEBI:49252"/>
        <dbReference type="EC" id="1.13.11.53"/>
    </reaction>
</comment>
<keyword evidence="3 11" id="KW-0533">Nickel</keyword>
<feature type="binding site" evidence="11">
    <location>
        <position position="96"/>
    </location>
    <ligand>
        <name>Ni(2+)</name>
        <dbReference type="ChEBI" id="CHEBI:49786"/>
        <note>for nickel-dependent acireductone dioxygenase activity</note>
    </ligand>
</feature>
<dbReference type="EC" id="1.13.11.53" evidence="11"/>
<keyword evidence="8 11" id="KW-0408">Iron</keyword>
<feature type="binding site" evidence="11">
    <location>
        <position position="100"/>
    </location>
    <ligand>
        <name>Ni(2+)</name>
        <dbReference type="ChEBI" id="CHEBI:49786"/>
        <note>for nickel-dependent acireductone dioxygenase activity</note>
    </ligand>
</feature>
<evidence type="ECO:0000256" key="1">
    <source>
        <dbReference type="ARBA" id="ARBA00000428"/>
    </source>
</evidence>
<dbReference type="InterPro" id="IPR014710">
    <property type="entry name" value="RmlC-like_jellyroll"/>
</dbReference>
<evidence type="ECO:0000313" key="12">
    <source>
        <dbReference type="Proteomes" id="UP001652625"/>
    </source>
</evidence>
<dbReference type="PANTHER" id="PTHR23418">
    <property type="entry name" value="ACIREDUCTONE DIOXYGENASE"/>
    <property type="match status" value="1"/>
</dbReference>
<dbReference type="InterPro" id="IPR004313">
    <property type="entry name" value="ARD"/>
</dbReference>
<evidence type="ECO:0000256" key="2">
    <source>
        <dbReference type="ARBA" id="ARBA00022490"/>
    </source>
</evidence>
<dbReference type="Proteomes" id="UP001652625">
    <property type="component" value="Chromosome 15"/>
</dbReference>
<sequence length="186" mass="22269">MVEIWLMDQSAENPYLTHKRNPNEALPVDEISKLGIFYKKMKTEDYEEGEKYLDDPELISLRNEKNYSYCDFITVSEKDLPNYEEKIKLFFQEHIHTDDEIRYIIDGSGYFDVKNQKSEWVRIFVSKGDLLSLPAGIYHRFTVDENKYIKVIRFFIGEPVWTPIYLPQSDNLPERKKYIRKYLESS</sequence>
<dbReference type="PANTHER" id="PTHR23418:SF0">
    <property type="entry name" value="ACIREDUCTONE DIOXYGENASE"/>
    <property type="match status" value="1"/>
</dbReference>
<keyword evidence="10 11" id="KW-0539">Nucleus</keyword>
<comment type="cofactor">
    <cofactor evidence="11">
        <name>Fe(2+)</name>
        <dbReference type="ChEBI" id="CHEBI:29033"/>
    </cofactor>
    <cofactor evidence="11">
        <name>Ni(2+)</name>
        <dbReference type="ChEBI" id="CHEBI:49786"/>
    </cofactor>
    <text evidence="11">Binds either 1 Fe or Ni cation per monomer. Iron-binding promotes an acireductone dioxygenase reaction producing 2-keto-4-methylthiobutyrate, while nickel-binding promotes an acireductone dioxygenase reaction producing 3-(methylsulfanyl)propanoate.</text>
</comment>
<evidence type="ECO:0000313" key="13">
    <source>
        <dbReference type="RefSeq" id="XP_065674812.1"/>
    </source>
</evidence>
<comment type="catalytic activity">
    <reaction evidence="1 11">
        <text>1,2-dihydroxy-5-(methylsulfanyl)pent-1-en-3-one + O2 = 4-methylsulfanyl-2-oxobutanoate + formate + 2 H(+)</text>
        <dbReference type="Rhea" id="RHEA:24504"/>
        <dbReference type="ChEBI" id="CHEBI:15378"/>
        <dbReference type="ChEBI" id="CHEBI:15379"/>
        <dbReference type="ChEBI" id="CHEBI:15740"/>
        <dbReference type="ChEBI" id="CHEBI:16723"/>
        <dbReference type="ChEBI" id="CHEBI:49252"/>
        <dbReference type="EC" id="1.13.11.54"/>
    </reaction>
</comment>
<keyword evidence="7 11" id="KW-0560">Oxidoreductase</keyword>
<organism evidence="12 13">
    <name type="scientific">Hydra vulgaris</name>
    <name type="common">Hydra</name>
    <name type="synonym">Hydra attenuata</name>
    <dbReference type="NCBI Taxonomy" id="6087"/>
    <lineage>
        <taxon>Eukaryota</taxon>
        <taxon>Metazoa</taxon>
        <taxon>Cnidaria</taxon>
        <taxon>Hydrozoa</taxon>
        <taxon>Hydroidolina</taxon>
        <taxon>Anthoathecata</taxon>
        <taxon>Aplanulata</taxon>
        <taxon>Hydridae</taxon>
        <taxon>Hydra</taxon>
    </lineage>
</organism>
<evidence type="ECO:0000256" key="8">
    <source>
        <dbReference type="ARBA" id="ARBA00023004"/>
    </source>
</evidence>
<keyword evidence="2 11" id="KW-0963">Cytoplasm</keyword>
<dbReference type="InterPro" id="IPR011051">
    <property type="entry name" value="RmlC_Cupin_sf"/>
</dbReference>
<evidence type="ECO:0000256" key="11">
    <source>
        <dbReference type="HAMAP-Rule" id="MF_03154"/>
    </source>
</evidence>
<feature type="binding site" evidence="11">
    <location>
        <position position="94"/>
    </location>
    <ligand>
        <name>Fe(2+)</name>
        <dbReference type="ChEBI" id="CHEBI:29033"/>
        <note>for iron-dependent acireductone dioxygenase activity</note>
    </ligand>
</feature>
<dbReference type="GeneID" id="136091322"/>
<keyword evidence="9 11" id="KW-0486">Methionine biosynthesis</keyword>
<comment type="similarity">
    <text evidence="11">Belongs to the acireductone dioxygenase (ARD) family.</text>
</comment>
<feature type="binding site" evidence="11">
    <location>
        <position position="100"/>
    </location>
    <ligand>
        <name>Fe(2+)</name>
        <dbReference type="ChEBI" id="CHEBI:29033"/>
        <note>for iron-dependent acireductone dioxygenase activity</note>
    </ligand>
</feature>
<comment type="subcellular location">
    <subcellularLocation>
        <location evidence="11">Cytoplasm</location>
    </subcellularLocation>
    <subcellularLocation>
        <location evidence="11">Nucleus</location>
    </subcellularLocation>
</comment>
<dbReference type="RefSeq" id="XP_065674812.1">
    <property type="nucleotide sequence ID" value="XM_065818740.1"/>
</dbReference>
<evidence type="ECO:0000256" key="10">
    <source>
        <dbReference type="ARBA" id="ARBA00023242"/>
    </source>
</evidence>
<keyword evidence="12" id="KW-1185">Reference proteome</keyword>
<dbReference type="HAMAP" id="MF_03154">
    <property type="entry name" value="Salvage_MtnD_euk"/>
    <property type="match status" value="1"/>
</dbReference>
<evidence type="ECO:0000256" key="9">
    <source>
        <dbReference type="ARBA" id="ARBA00023167"/>
    </source>
</evidence>
<keyword evidence="6 11" id="KW-0223">Dioxygenase</keyword>
<keyword evidence="5 11" id="KW-0479">Metal-binding</keyword>
<feature type="binding site" evidence="11">
    <location>
        <position position="139"/>
    </location>
    <ligand>
        <name>Ni(2+)</name>
        <dbReference type="ChEBI" id="CHEBI:49786"/>
        <note>for nickel-dependent acireductone dioxygenase activity</note>
    </ligand>
</feature>
<feature type="binding site" evidence="11">
    <location>
        <position position="139"/>
    </location>
    <ligand>
        <name>Fe(2+)</name>
        <dbReference type="ChEBI" id="CHEBI:29033"/>
        <note>for iron-dependent acireductone dioxygenase activity</note>
    </ligand>
</feature>
<dbReference type="InterPro" id="IPR027496">
    <property type="entry name" value="ARD_euk"/>
</dbReference>
<evidence type="ECO:0000256" key="6">
    <source>
        <dbReference type="ARBA" id="ARBA00022964"/>
    </source>
</evidence>
<name>A0ABM4DJY9_HYDVU</name>
<keyword evidence="4 11" id="KW-0028">Amino-acid biosynthesis</keyword>
<evidence type="ECO:0000256" key="3">
    <source>
        <dbReference type="ARBA" id="ARBA00022596"/>
    </source>
</evidence>
<comment type="pathway">
    <text evidence="11">Amino-acid biosynthesis; L-methionine biosynthesis via salvage pathway; L-methionine from S-methyl-5-thio-alpha-D-ribose 1-phosphate: step 5/6.</text>
</comment>
<dbReference type="EC" id="1.13.11.54" evidence="11"/>